<sequence length="199" mass="20502">MTFLVWALLACSAAYWALQLGSRSLATPSQALPVLENSAPAVDLTRLLGAPVVAAPQAVPAQESRYKLLGVVAPKSASAAQAGEGVALIAVDGVARTVRVGASLEDGLQLLAVNARSASIGKDGAESFQLQLEAPTTPATGALPAAGPSPVNLGGRAQAQPMPVPMPRFQQPQEQPQENPLQRQPPQQPQVDNQGNPVN</sequence>
<protein>
    <recommendedName>
        <fullName evidence="4">Type II secretion system protein GspC N-terminal domain-containing protein</fullName>
    </recommendedName>
</protein>
<keyword evidence="3" id="KW-1185">Reference proteome</keyword>
<organism evidence="2 3">
    <name type="scientific">Roseateles agri</name>
    <dbReference type="NCBI Taxonomy" id="3098619"/>
    <lineage>
        <taxon>Bacteria</taxon>
        <taxon>Pseudomonadati</taxon>
        <taxon>Pseudomonadota</taxon>
        <taxon>Betaproteobacteria</taxon>
        <taxon>Burkholderiales</taxon>
        <taxon>Sphaerotilaceae</taxon>
        <taxon>Roseateles</taxon>
    </lineage>
</organism>
<dbReference type="RefSeq" id="WP_320420950.1">
    <property type="nucleotide sequence ID" value="NZ_JAXCLA010000001.1"/>
</dbReference>
<dbReference type="EMBL" id="JAXCLA010000001">
    <property type="protein sequence ID" value="MDY0743111.1"/>
    <property type="molecule type" value="Genomic_DNA"/>
</dbReference>
<reference evidence="2 3" key="1">
    <citation type="submission" date="2023-11" db="EMBL/GenBank/DDBJ databases">
        <title>Paucibacter sp. nov., isolated from fresh soil in Korea.</title>
        <authorList>
            <person name="Le N.T.T."/>
        </authorList>
    </citation>
    <scope>NUCLEOTIDE SEQUENCE [LARGE SCALE GENOMIC DNA]</scope>
    <source>
        <strain evidence="2 3">R3-3</strain>
    </source>
</reference>
<proteinExistence type="predicted"/>
<gene>
    <name evidence="2" type="ORF">SNE35_01270</name>
</gene>
<dbReference type="Proteomes" id="UP001285263">
    <property type="component" value="Unassembled WGS sequence"/>
</dbReference>
<comment type="caution">
    <text evidence="2">The sequence shown here is derived from an EMBL/GenBank/DDBJ whole genome shotgun (WGS) entry which is preliminary data.</text>
</comment>
<evidence type="ECO:0008006" key="4">
    <source>
        <dbReference type="Google" id="ProtNLM"/>
    </source>
</evidence>
<feature type="compositionally biased region" description="Low complexity" evidence="1">
    <location>
        <begin position="139"/>
        <end position="150"/>
    </location>
</feature>
<evidence type="ECO:0000313" key="3">
    <source>
        <dbReference type="Proteomes" id="UP001285263"/>
    </source>
</evidence>
<accession>A0ABU5DA01</accession>
<evidence type="ECO:0000313" key="2">
    <source>
        <dbReference type="EMBL" id="MDY0743111.1"/>
    </source>
</evidence>
<feature type="region of interest" description="Disordered" evidence="1">
    <location>
        <begin position="139"/>
        <end position="199"/>
    </location>
</feature>
<evidence type="ECO:0000256" key="1">
    <source>
        <dbReference type="SAM" id="MobiDB-lite"/>
    </source>
</evidence>
<name>A0ABU5DA01_9BURK</name>
<feature type="compositionally biased region" description="Low complexity" evidence="1">
    <location>
        <begin position="167"/>
        <end position="199"/>
    </location>
</feature>